<dbReference type="GO" id="GO:0007165">
    <property type="term" value="P:signal transduction"/>
    <property type="evidence" value="ECO:0007669"/>
    <property type="project" value="UniProtKB-KW"/>
</dbReference>
<keyword evidence="2 9" id="KW-0716">Sensory transduction</keyword>
<organism evidence="10">
    <name type="scientific">Ctenopseustis obliquana</name>
    <name type="common">brownheaded leafroller</name>
    <dbReference type="NCBI Taxonomy" id="65030"/>
    <lineage>
        <taxon>Eukaryota</taxon>
        <taxon>Metazoa</taxon>
        <taxon>Ecdysozoa</taxon>
        <taxon>Arthropoda</taxon>
        <taxon>Hexapoda</taxon>
        <taxon>Insecta</taxon>
        <taxon>Pterygota</taxon>
        <taxon>Neoptera</taxon>
        <taxon>Endopterygota</taxon>
        <taxon>Lepidoptera</taxon>
        <taxon>Glossata</taxon>
        <taxon>Ditrysia</taxon>
        <taxon>Tortricoidea</taxon>
        <taxon>Tortricidae</taxon>
        <taxon>Tortricinae</taxon>
        <taxon>Ctenopseustis</taxon>
    </lineage>
</organism>
<feature type="transmembrane region" description="Helical" evidence="9">
    <location>
        <begin position="256"/>
        <end position="275"/>
    </location>
</feature>
<evidence type="ECO:0000256" key="3">
    <source>
        <dbReference type="ARBA" id="ARBA00022692"/>
    </source>
</evidence>
<evidence type="ECO:0000256" key="8">
    <source>
        <dbReference type="ARBA" id="ARBA00023224"/>
    </source>
</evidence>
<dbReference type="PANTHER" id="PTHR21137:SF44">
    <property type="entry name" value="ODORANT RECEPTOR 13A-RELATED"/>
    <property type="match status" value="1"/>
</dbReference>
<evidence type="ECO:0000256" key="2">
    <source>
        <dbReference type="ARBA" id="ARBA00022606"/>
    </source>
</evidence>
<dbReference type="EMBL" id="KM655552">
    <property type="protein sequence ID" value="AIT72002.1"/>
    <property type="molecule type" value="mRNA"/>
</dbReference>
<accession>A0A097IYJ4</accession>
<dbReference type="GO" id="GO:0004984">
    <property type="term" value="F:olfactory receptor activity"/>
    <property type="evidence" value="ECO:0007669"/>
    <property type="project" value="InterPro"/>
</dbReference>
<dbReference type="PANTHER" id="PTHR21137">
    <property type="entry name" value="ODORANT RECEPTOR"/>
    <property type="match status" value="1"/>
</dbReference>
<keyword evidence="4 9" id="KW-0552">Olfaction</keyword>
<feature type="transmembrane region" description="Helical" evidence="9">
    <location>
        <begin position="174"/>
        <end position="195"/>
    </location>
</feature>
<evidence type="ECO:0000256" key="6">
    <source>
        <dbReference type="ARBA" id="ARBA00023136"/>
    </source>
</evidence>
<feature type="transmembrane region" description="Helical" evidence="9">
    <location>
        <begin position="281"/>
        <end position="301"/>
    </location>
</feature>
<name>A0A097IYJ4_9NEOP</name>
<evidence type="ECO:0000256" key="4">
    <source>
        <dbReference type="ARBA" id="ARBA00022725"/>
    </source>
</evidence>
<reference evidence="10" key="1">
    <citation type="journal article" date="2014" name="J. Mol. Evol.">
        <title>Pheromone Receptor Evolution in the Cryptic Leafroller Species, Ctenopseustis obliquana and C. herana.</title>
        <authorList>
            <person name="Steinwender B."/>
            <person name="Thrimawithana A.H."/>
            <person name="Crowhurst R.N."/>
            <person name="Newcomb R.D."/>
        </authorList>
    </citation>
    <scope>NUCLEOTIDE SEQUENCE</scope>
</reference>
<evidence type="ECO:0000256" key="7">
    <source>
        <dbReference type="ARBA" id="ARBA00023170"/>
    </source>
</evidence>
<comment type="caution">
    <text evidence="9">Lacks conserved residue(s) required for the propagation of feature annotation.</text>
</comment>
<comment type="similarity">
    <text evidence="9">Belongs to the insect chemoreceptor superfamily. Heteromeric odorant receptor channel (TC 1.A.69) family.</text>
</comment>
<dbReference type="GO" id="GO:0005886">
    <property type="term" value="C:plasma membrane"/>
    <property type="evidence" value="ECO:0007669"/>
    <property type="project" value="UniProtKB-SubCell"/>
</dbReference>
<feature type="transmembrane region" description="Helical" evidence="9">
    <location>
        <begin position="127"/>
        <end position="153"/>
    </location>
</feature>
<feature type="transmembrane region" description="Helical" evidence="9">
    <location>
        <begin position="59"/>
        <end position="81"/>
    </location>
</feature>
<dbReference type="AlphaFoldDB" id="A0A097IYJ4"/>
<sequence>METPTFAEVFKQLKTNFSLMGIPRDKSMPNVRFYILLASLSLMLVEEMFFFVKKMAPENFLELTGLAPCICVGFLSALKIIPVACHRTTVFSLADKLNELSTEILKDPKNENVIKPNINSVRTLIKYYFILNLVLISVYNFSTPFYILYHYIASKEEIFYLPYPVLVPFSTETWLNWSIVYLHSIASGFICVLYFTTVDGLYFVLTSYVCSMFEVLSKDIKKIDNDTTDLKELIKRHQYVLMLAEDLEVIFTLPNFFNVLVGSIEICALGLNLMIGEWGDVPGCILFLSSVLIQIFMISVFGEKLITESTKVSDSAFLCKWYEMNTKSKKTILMLMIRAHKPQRLTANKFSVICFNGFSKIISNSWSYFTILWTVYSRKNEQ</sequence>
<evidence type="ECO:0000313" key="10">
    <source>
        <dbReference type="EMBL" id="AIT72002.1"/>
    </source>
</evidence>
<protein>
    <recommendedName>
        <fullName evidence="9">Odorant receptor</fullName>
    </recommendedName>
</protein>
<comment type="subcellular location">
    <subcellularLocation>
        <location evidence="9">Cell membrane</location>
        <topology evidence="9">Multi-pass membrane protein</topology>
    </subcellularLocation>
    <subcellularLocation>
        <location evidence="1">Membrane</location>
        <topology evidence="1">Multi-pass membrane protein</topology>
    </subcellularLocation>
</comment>
<dbReference type="InterPro" id="IPR004117">
    <property type="entry name" value="7tm6_olfct_rcpt"/>
</dbReference>
<dbReference type="GO" id="GO:0005549">
    <property type="term" value="F:odorant binding"/>
    <property type="evidence" value="ECO:0007669"/>
    <property type="project" value="InterPro"/>
</dbReference>
<keyword evidence="7 9" id="KW-0675">Receptor</keyword>
<keyword evidence="8 9" id="KW-0807">Transducer</keyword>
<dbReference type="Pfam" id="PF02949">
    <property type="entry name" value="7tm_6"/>
    <property type="match status" value="1"/>
</dbReference>
<keyword evidence="5 9" id="KW-1133">Transmembrane helix</keyword>
<evidence type="ECO:0000256" key="5">
    <source>
        <dbReference type="ARBA" id="ARBA00022989"/>
    </source>
</evidence>
<evidence type="ECO:0000256" key="1">
    <source>
        <dbReference type="ARBA" id="ARBA00004141"/>
    </source>
</evidence>
<keyword evidence="3 9" id="KW-0812">Transmembrane</keyword>
<keyword evidence="6 9" id="KW-0472">Membrane</keyword>
<feature type="transmembrane region" description="Helical" evidence="9">
    <location>
        <begin position="33"/>
        <end position="52"/>
    </location>
</feature>
<proteinExistence type="evidence at transcript level"/>
<evidence type="ECO:0000256" key="9">
    <source>
        <dbReference type="RuleBase" id="RU351113"/>
    </source>
</evidence>